<gene>
    <name evidence="1" type="ORF">LEA_18805</name>
</gene>
<dbReference type="EMBL" id="AJWY01012916">
    <property type="protein sequence ID" value="EKC48598.1"/>
    <property type="molecule type" value="Genomic_DNA"/>
</dbReference>
<sequence length="42" mass="4534">MPLPAPVNRNLFHKSAAEGLESLPESLREAITIAAQSDFIAK</sequence>
<proteinExistence type="predicted"/>
<comment type="caution">
    <text evidence="1">The sequence shown here is derived from an EMBL/GenBank/DDBJ whole genome shotgun (WGS) entry which is preliminary data.</text>
</comment>
<name>K1RTA0_9ZZZZ</name>
<protein>
    <submittedName>
        <fullName evidence="1">Uncharacterized protein</fullName>
    </submittedName>
</protein>
<reference evidence="1" key="1">
    <citation type="journal article" date="2013" name="Environ. Microbiol.">
        <title>Microbiota from the distal guts of lean and obese adolescents exhibit partial functional redundancy besides clear differences in community structure.</title>
        <authorList>
            <person name="Ferrer M."/>
            <person name="Ruiz A."/>
            <person name="Lanza F."/>
            <person name="Haange S.B."/>
            <person name="Oberbach A."/>
            <person name="Till H."/>
            <person name="Bargiela R."/>
            <person name="Campoy C."/>
            <person name="Segura M.T."/>
            <person name="Richter M."/>
            <person name="von Bergen M."/>
            <person name="Seifert J."/>
            <person name="Suarez A."/>
        </authorList>
    </citation>
    <scope>NUCLEOTIDE SEQUENCE</scope>
</reference>
<accession>K1RTA0</accession>
<organism evidence="1">
    <name type="scientific">human gut metagenome</name>
    <dbReference type="NCBI Taxonomy" id="408170"/>
    <lineage>
        <taxon>unclassified sequences</taxon>
        <taxon>metagenomes</taxon>
        <taxon>organismal metagenomes</taxon>
    </lineage>
</organism>
<dbReference type="AlphaFoldDB" id="K1RTA0"/>
<evidence type="ECO:0000313" key="1">
    <source>
        <dbReference type="EMBL" id="EKC48598.1"/>
    </source>
</evidence>
<feature type="non-terminal residue" evidence="1">
    <location>
        <position position="42"/>
    </location>
</feature>